<organism evidence="1 2">
    <name type="scientific">Blepharisma stoltei</name>
    <dbReference type="NCBI Taxonomy" id="1481888"/>
    <lineage>
        <taxon>Eukaryota</taxon>
        <taxon>Sar</taxon>
        <taxon>Alveolata</taxon>
        <taxon>Ciliophora</taxon>
        <taxon>Postciliodesmatophora</taxon>
        <taxon>Heterotrichea</taxon>
        <taxon>Heterotrichida</taxon>
        <taxon>Blepharismidae</taxon>
        <taxon>Blepharisma</taxon>
    </lineage>
</organism>
<dbReference type="EMBL" id="CAJZBQ010000064">
    <property type="protein sequence ID" value="CAG9336155.1"/>
    <property type="molecule type" value="Genomic_DNA"/>
</dbReference>
<evidence type="ECO:0000313" key="2">
    <source>
        <dbReference type="Proteomes" id="UP001162131"/>
    </source>
</evidence>
<sequence>MKRSALETELRLSSWESFAAKKVIWRNSKIHMEIKKKINRKAQREKKFYKSKCSEDKTQDQLRRKFCLKKECVVSAERLKITEENEYLKLKKEIEENRRKFKKWYKFKKFRKINDKWRNLKEEIWK</sequence>
<dbReference type="AlphaFoldDB" id="A0AAU9KH84"/>
<accession>A0AAU9KH84</accession>
<gene>
    <name evidence="1" type="ORF">BSTOLATCC_MIC66242</name>
</gene>
<reference evidence="1" key="1">
    <citation type="submission" date="2021-09" db="EMBL/GenBank/DDBJ databases">
        <authorList>
            <consortium name="AG Swart"/>
            <person name="Singh M."/>
            <person name="Singh A."/>
            <person name="Seah K."/>
            <person name="Emmerich C."/>
        </authorList>
    </citation>
    <scope>NUCLEOTIDE SEQUENCE</scope>
    <source>
        <strain evidence="1">ATCC30299</strain>
    </source>
</reference>
<name>A0AAU9KH84_9CILI</name>
<protein>
    <submittedName>
        <fullName evidence="1">Uncharacterized protein</fullName>
    </submittedName>
</protein>
<dbReference type="Proteomes" id="UP001162131">
    <property type="component" value="Unassembled WGS sequence"/>
</dbReference>
<evidence type="ECO:0000313" key="1">
    <source>
        <dbReference type="EMBL" id="CAG9336155.1"/>
    </source>
</evidence>
<proteinExistence type="predicted"/>
<comment type="caution">
    <text evidence="1">The sequence shown here is derived from an EMBL/GenBank/DDBJ whole genome shotgun (WGS) entry which is preliminary data.</text>
</comment>
<keyword evidence="2" id="KW-1185">Reference proteome</keyword>